<dbReference type="GO" id="GO:0015740">
    <property type="term" value="P:C4-dicarboxylate transport"/>
    <property type="evidence" value="ECO:0007669"/>
    <property type="project" value="TreeGrafter"/>
</dbReference>
<sequence length="177" mass="20288">MSLVVRSFRSIMKKGCEGIAVTLFIVMFATFLLQIFSRYVLNAPLGWTVEVCVILYIWLVFWTSAFLLRDSEHVSFNMLFLMANPRQKRVMAILGILCIGVAMAAGLPVIVDYVQFMHIEKAPVTRIPLNYIYAIFPVFIIAVVIRSAMSLYRLFTRRWQDEVAAIAGDEEEQRDLP</sequence>
<dbReference type="PANTHER" id="PTHR35011">
    <property type="entry name" value="2,3-DIKETO-L-GULONATE TRAP TRANSPORTER SMALL PERMEASE PROTEIN YIAM"/>
    <property type="match status" value="1"/>
</dbReference>
<evidence type="ECO:0000256" key="8">
    <source>
        <dbReference type="ARBA" id="ARBA00038436"/>
    </source>
</evidence>
<dbReference type="GO" id="GO:0005886">
    <property type="term" value="C:plasma membrane"/>
    <property type="evidence" value="ECO:0007669"/>
    <property type="project" value="UniProtKB-SubCell"/>
</dbReference>
<dbReference type="Proteomes" id="UP000233597">
    <property type="component" value="Unassembled WGS sequence"/>
</dbReference>
<dbReference type="AlphaFoldDB" id="A0A2N3KWD4"/>
<keyword evidence="3" id="KW-1003">Cell membrane</keyword>
<reference evidence="11 13" key="2">
    <citation type="submission" date="2017-10" db="EMBL/GenBank/DDBJ databases">
        <title>Biodiversity and function of Thalassospira species in the particle-attached aromatic-hydrocarbon-degrading consortia from the surface seawater of the China South Sea.</title>
        <authorList>
            <person name="Dong C."/>
            <person name="Liu R."/>
            <person name="Shao Z."/>
        </authorList>
    </citation>
    <scope>NUCLEOTIDE SEQUENCE [LARGE SCALE GENOMIC DNA]</scope>
    <source>
        <strain evidence="11 13">CSC3H3</strain>
    </source>
</reference>
<name>A0A2N3KWD4_9PROT</name>
<dbReference type="Proteomes" id="UP000233458">
    <property type="component" value="Chromosome"/>
</dbReference>
<evidence type="ECO:0000256" key="3">
    <source>
        <dbReference type="ARBA" id="ARBA00022475"/>
    </source>
</evidence>
<evidence type="ECO:0000313" key="13">
    <source>
        <dbReference type="Proteomes" id="UP000233458"/>
    </source>
</evidence>
<dbReference type="InterPro" id="IPR055348">
    <property type="entry name" value="DctQ"/>
</dbReference>
<dbReference type="KEGG" id="thac:CSC3H3_20285"/>
<evidence type="ECO:0000256" key="4">
    <source>
        <dbReference type="ARBA" id="ARBA00022519"/>
    </source>
</evidence>
<feature type="transmembrane region" description="Helical" evidence="9">
    <location>
        <begin position="47"/>
        <end position="68"/>
    </location>
</feature>
<evidence type="ECO:0000256" key="5">
    <source>
        <dbReference type="ARBA" id="ARBA00022692"/>
    </source>
</evidence>
<organism evidence="12 14">
    <name type="scientific">Thalassospira marina</name>
    <dbReference type="NCBI Taxonomy" id="2048283"/>
    <lineage>
        <taxon>Bacteria</taxon>
        <taxon>Pseudomonadati</taxon>
        <taxon>Pseudomonadota</taxon>
        <taxon>Alphaproteobacteria</taxon>
        <taxon>Rhodospirillales</taxon>
        <taxon>Thalassospiraceae</taxon>
        <taxon>Thalassospira</taxon>
    </lineage>
</organism>
<feature type="domain" description="Tripartite ATP-independent periplasmic transporters DctQ component" evidence="10">
    <location>
        <begin position="27"/>
        <end position="156"/>
    </location>
</feature>
<accession>A0A2N3KWD4</accession>
<keyword evidence="6 9" id="KW-1133">Transmembrane helix</keyword>
<keyword evidence="5 9" id="KW-0812">Transmembrane</keyword>
<dbReference type="GO" id="GO:0022857">
    <property type="term" value="F:transmembrane transporter activity"/>
    <property type="evidence" value="ECO:0007669"/>
    <property type="project" value="UniProtKB-UniRule"/>
</dbReference>
<evidence type="ECO:0000313" key="14">
    <source>
        <dbReference type="Proteomes" id="UP000233597"/>
    </source>
</evidence>
<evidence type="ECO:0000256" key="9">
    <source>
        <dbReference type="RuleBase" id="RU369079"/>
    </source>
</evidence>
<dbReference type="Pfam" id="PF04290">
    <property type="entry name" value="DctQ"/>
    <property type="match status" value="1"/>
</dbReference>
<keyword evidence="2 9" id="KW-0813">Transport</keyword>
<evidence type="ECO:0000256" key="1">
    <source>
        <dbReference type="ARBA" id="ARBA00004429"/>
    </source>
</evidence>
<evidence type="ECO:0000256" key="7">
    <source>
        <dbReference type="ARBA" id="ARBA00023136"/>
    </source>
</evidence>
<comment type="function">
    <text evidence="9">Part of the tripartite ATP-independent periplasmic (TRAP) transport system.</text>
</comment>
<evidence type="ECO:0000256" key="2">
    <source>
        <dbReference type="ARBA" id="ARBA00022448"/>
    </source>
</evidence>
<dbReference type="EMBL" id="NWTK01000004">
    <property type="protein sequence ID" value="PKR54800.1"/>
    <property type="molecule type" value="Genomic_DNA"/>
</dbReference>
<dbReference type="PANTHER" id="PTHR35011:SF2">
    <property type="entry name" value="2,3-DIKETO-L-GULONATE TRAP TRANSPORTER SMALL PERMEASE PROTEIN YIAM"/>
    <property type="match status" value="1"/>
</dbReference>
<evidence type="ECO:0000313" key="12">
    <source>
        <dbReference type="EMBL" id="PKR54800.1"/>
    </source>
</evidence>
<keyword evidence="7 9" id="KW-0472">Membrane</keyword>
<keyword evidence="4 9" id="KW-0997">Cell inner membrane</keyword>
<proteinExistence type="inferred from homology"/>
<protein>
    <recommendedName>
        <fullName evidence="9">TRAP transporter small permease protein</fullName>
    </recommendedName>
</protein>
<evidence type="ECO:0000259" key="10">
    <source>
        <dbReference type="Pfam" id="PF04290"/>
    </source>
</evidence>
<reference evidence="12 14" key="1">
    <citation type="submission" date="2017-09" db="EMBL/GenBank/DDBJ databases">
        <title>Biodiversity and function of Thalassospira species in the particle-attached aromatic-hydrocarbon-degrading consortia from the surface seawater of the South China Sea.</title>
        <authorList>
            <person name="Dong C."/>
            <person name="Liu R."/>
            <person name="Shao Z."/>
        </authorList>
    </citation>
    <scope>NUCLEOTIDE SEQUENCE [LARGE SCALE GENOMIC DNA]</scope>
    <source>
        <strain evidence="12 14">CSC1P2</strain>
    </source>
</reference>
<comment type="subcellular location">
    <subcellularLocation>
        <location evidence="1 9">Cell inner membrane</location>
        <topology evidence="1 9">Multi-pass membrane protein</topology>
    </subcellularLocation>
</comment>
<keyword evidence="13" id="KW-1185">Reference proteome</keyword>
<feature type="transmembrane region" description="Helical" evidence="9">
    <location>
        <begin position="131"/>
        <end position="149"/>
    </location>
</feature>
<dbReference type="EMBL" id="CP024199">
    <property type="protein sequence ID" value="AUG54799.1"/>
    <property type="molecule type" value="Genomic_DNA"/>
</dbReference>
<feature type="transmembrane region" description="Helical" evidence="9">
    <location>
        <begin position="89"/>
        <end position="111"/>
    </location>
</feature>
<feature type="transmembrane region" description="Helical" evidence="9">
    <location>
        <begin position="21"/>
        <end position="41"/>
    </location>
</feature>
<evidence type="ECO:0000313" key="11">
    <source>
        <dbReference type="EMBL" id="AUG54799.1"/>
    </source>
</evidence>
<dbReference type="InterPro" id="IPR007387">
    <property type="entry name" value="TRAP_DctQ"/>
</dbReference>
<comment type="similarity">
    <text evidence="8 9">Belongs to the TRAP transporter small permease family.</text>
</comment>
<comment type="subunit">
    <text evidence="9">The complex comprises the extracytoplasmic solute receptor protein and the two transmembrane proteins.</text>
</comment>
<gene>
    <name evidence="12" type="ORF">COO20_08690</name>
    <name evidence="11" type="ORF">CSC3H3_20285</name>
</gene>
<evidence type="ECO:0000256" key="6">
    <source>
        <dbReference type="ARBA" id="ARBA00022989"/>
    </source>
</evidence>